<dbReference type="KEGG" id="dpd:Deipe_2041"/>
<sequence length="80" mass="9370">MIQELVQGKLEEFQDLGYIGHLEPVQFDGESLTATAYIPREHWNRQDRQRILSALTDLEDEHDITVEVRLTREREHAPGE</sequence>
<protein>
    <submittedName>
        <fullName evidence="1">Uncharacterized protein</fullName>
    </submittedName>
</protein>
<dbReference type="PATRIC" id="fig|937777.3.peg.2052"/>
<name>L0A2X6_DEIPD</name>
<organism evidence="1 2">
    <name type="scientific">Deinococcus peraridilitoris (strain DSM 19664 / LMG 22246 / CIP 109416 / KR-200)</name>
    <dbReference type="NCBI Taxonomy" id="937777"/>
    <lineage>
        <taxon>Bacteria</taxon>
        <taxon>Thermotogati</taxon>
        <taxon>Deinococcota</taxon>
        <taxon>Deinococci</taxon>
        <taxon>Deinococcales</taxon>
        <taxon>Deinococcaceae</taxon>
        <taxon>Deinococcus</taxon>
    </lineage>
</organism>
<evidence type="ECO:0000313" key="2">
    <source>
        <dbReference type="Proteomes" id="UP000010467"/>
    </source>
</evidence>
<gene>
    <name evidence="1" type="ordered locus">Deipe_2041</name>
</gene>
<accession>L0A2X6</accession>
<keyword evidence="2" id="KW-1185">Reference proteome</keyword>
<dbReference type="RefSeq" id="WP_015235842.1">
    <property type="nucleotide sequence ID" value="NC_019793.1"/>
</dbReference>
<dbReference type="AlphaFoldDB" id="L0A2X6"/>
<evidence type="ECO:0000313" key="1">
    <source>
        <dbReference type="EMBL" id="AFZ67537.1"/>
    </source>
</evidence>
<reference evidence="2" key="1">
    <citation type="submission" date="2012-03" db="EMBL/GenBank/DDBJ databases">
        <title>Complete sequence of chromosome of Deinococcus peraridilitoris DSM 19664.</title>
        <authorList>
            <person name="Lucas S."/>
            <person name="Copeland A."/>
            <person name="Lapidus A."/>
            <person name="Glavina del Rio T."/>
            <person name="Dalin E."/>
            <person name="Tice H."/>
            <person name="Bruce D."/>
            <person name="Goodwin L."/>
            <person name="Pitluck S."/>
            <person name="Peters L."/>
            <person name="Mikhailova N."/>
            <person name="Lu M."/>
            <person name="Kyrpides N."/>
            <person name="Mavromatis K."/>
            <person name="Ivanova N."/>
            <person name="Brettin T."/>
            <person name="Detter J.C."/>
            <person name="Han C."/>
            <person name="Larimer F."/>
            <person name="Land M."/>
            <person name="Hauser L."/>
            <person name="Markowitz V."/>
            <person name="Cheng J.-F."/>
            <person name="Hugenholtz P."/>
            <person name="Woyke T."/>
            <person name="Wu D."/>
            <person name="Pukall R."/>
            <person name="Steenblock K."/>
            <person name="Brambilla E."/>
            <person name="Klenk H.-P."/>
            <person name="Eisen J.A."/>
        </authorList>
    </citation>
    <scope>NUCLEOTIDE SEQUENCE [LARGE SCALE GENOMIC DNA]</scope>
    <source>
        <strain evidence="2">DSM 19664 / LMG 22246 / CIP 109416 / KR-200</strain>
    </source>
</reference>
<dbReference type="EMBL" id="CP003382">
    <property type="protein sequence ID" value="AFZ67537.1"/>
    <property type="molecule type" value="Genomic_DNA"/>
</dbReference>
<dbReference type="Proteomes" id="UP000010467">
    <property type="component" value="Chromosome"/>
</dbReference>
<dbReference type="HOGENOM" id="CLU_2583921_0_0_0"/>
<proteinExistence type="predicted"/>